<keyword evidence="2" id="KW-1185">Reference proteome</keyword>
<accession>A0A363D6E2</accession>
<gene>
    <name evidence="1" type="ORF">B0174_00775</name>
</gene>
<dbReference type="AlphaFoldDB" id="A0A363D6E2"/>
<dbReference type="SUPFAM" id="SSF75708">
    <property type="entry name" value="Chemotaxis phosphatase CheZ"/>
    <property type="match status" value="1"/>
</dbReference>
<reference evidence="1 2" key="1">
    <citation type="submission" date="2017-02" db="EMBL/GenBank/DDBJ databases">
        <title>Arcobacter caeni sp. nov, a new Arcobacter species isolated from reclaimed water.</title>
        <authorList>
            <person name="Figueras M.J."/>
            <person name="Perez-Cataluna A."/>
            <person name="Salas-Masso N."/>
        </authorList>
    </citation>
    <scope>NUCLEOTIDE SEQUENCE [LARGE SCALE GENOMIC DNA]</scope>
    <source>
        <strain evidence="1 2">RW17-10</strain>
    </source>
</reference>
<comment type="caution">
    <text evidence="1">The sequence shown here is derived from an EMBL/GenBank/DDBJ whole genome shotgun (WGS) entry which is preliminary data.</text>
</comment>
<dbReference type="OrthoDB" id="5347695at2"/>
<dbReference type="Proteomes" id="UP000251135">
    <property type="component" value="Unassembled WGS sequence"/>
</dbReference>
<sequence>MSYEELIAQLCEVIKESEMNAQLIYDNIESIEEMISNSELPLYKKDKAINKISDIFGLLQHHDLHRQKIERVVNFVCEKNDIDKSQYNLAPSAKNIDSCEETLSDDELEALIKQMQA</sequence>
<proteinExistence type="predicted"/>
<organism evidence="1 2">
    <name type="scientific">Arcobacter caeni</name>
    <dbReference type="NCBI Taxonomy" id="1912877"/>
    <lineage>
        <taxon>Bacteria</taxon>
        <taxon>Pseudomonadati</taxon>
        <taxon>Campylobacterota</taxon>
        <taxon>Epsilonproteobacteria</taxon>
        <taxon>Campylobacterales</taxon>
        <taxon>Arcobacteraceae</taxon>
        <taxon>Arcobacter</taxon>
    </lineage>
</organism>
<evidence type="ECO:0000313" key="2">
    <source>
        <dbReference type="Proteomes" id="UP000251135"/>
    </source>
</evidence>
<protein>
    <recommendedName>
        <fullName evidence="3">Chemotaxis protein</fullName>
    </recommendedName>
</protein>
<evidence type="ECO:0000313" key="1">
    <source>
        <dbReference type="EMBL" id="PUE66617.1"/>
    </source>
</evidence>
<dbReference type="RefSeq" id="WP_108557726.1">
    <property type="nucleotide sequence ID" value="NZ_MUXE01000001.1"/>
</dbReference>
<dbReference type="EMBL" id="MUXE01000001">
    <property type="protein sequence ID" value="PUE66617.1"/>
    <property type="molecule type" value="Genomic_DNA"/>
</dbReference>
<name>A0A363D6E2_9BACT</name>
<evidence type="ECO:0008006" key="3">
    <source>
        <dbReference type="Google" id="ProtNLM"/>
    </source>
</evidence>